<keyword evidence="9" id="KW-0496">Mitochondrion</keyword>
<evidence type="ECO:0000256" key="5">
    <source>
        <dbReference type="ARBA" id="ARBA00022692"/>
    </source>
</evidence>
<feature type="region of interest" description="Disordered" evidence="13">
    <location>
        <begin position="1"/>
        <end position="20"/>
    </location>
</feature>
<keyword evidence="7" id="KW-0249">Electron transport</keyword>
<evidence type="ECO:0000256" key="7">
    <source>
        <dbReference type="ARBA" id="ARBA00022982"/>
    </source>
</evidence>
<comment type="similarity">
    <text evidence="2">Belongs to the UQCR10/QCR9 family.</text>
</comment>
<name>K4AG63_SETIT</name>
<evidence type="ECO:0000256" key="6">
    <source>
        <dbReference type="ARBA" id="ARBA00022792"/>
    </source>
</evidence>
<dbReference type="STRING" id="4555.K4AG63"/>
<dbReference type="PANTHER" id="PTHR12980:SF0">
    <property type="entry name" value="CYTOCHROME B-C1 COMPLEX SUBUNIT 9"/>
    <property type="match status" value="1"/>
</dbReference>
<keyword evidence="5" id="KW-0812">Transmembrane</keyword>
<keyword evidence="10" id="KW-0472">Membrane</keyword>
<reference evidence="15" key="1">
    <citation type="journal article" date="2012" name="Nat. Biotechnol.">
        <title>Reference genome sequence of the model plant Setaria.</title>
        <authorList>
            <person name="Bennetzen J.L."/>
            <person name="Schmutz J."/>
            <person name="Wang H."/>
            <person name="Percifield R."/>
            <person name="Hawkins J."/>
            <person name="Pontaroli A.C."/>
            <person name="Estep M."/>
            <person name="Feng L."/>
            <person name="Vaughn J.N."/>
            <person name="Grimwood J."/>
            <person name="Jenkins J."/>
            <person name="Barry K."/>
            <person name="Lindquist E."/>
            <person name="Hellsten U."/>
            <person name="Deshpande S."/>
            <person name="Wang X."/>
            <person name="Wu X."/>
            <person name="Mitros T."/>
            <person name="Triplett J."/>
            <person name="Yang X."/>
            <person name="Ye C.Y."/>
            <person name="Mauro-Herrera M."/>
            <person name="Wang L."/>
            <person name="Li P."/>
            <person name="Sharma M."/>
            <person name="Sharma R."/>
            <person name="Ronald P.C."/>
            <person name="Panaud O."/>
            <person name="Kellogg E.A."/>
            <person name="Brutnell T.P."/>
            <person name="Doust A.N."/>
            <person name="Tuskan G.A."/>
            <person name="Rokhsar D."/>
            <person name="Devos K.M."/>
        </authorList>
    </citation>
    <scope>NUCLEOTIDE SEQUENCE [LARGE SCALE GENOMIC DNA]</scope>
    <source>
        <strain evidence="15">cv. Yugu1</strain>
    </source>
</reference>
<evidence type="ECO:0000256" key="4">
    <source>
        <dbReference type="ARBA" id="ARBA00022660"/>
    </source>
</evidence>
<dbReference type="eggNOG" id="KOG3494">
    <property type="taxonomic scope" value="Eukaryota"/>
</dbReference>
<dbReference type="Pfam" id="PF05365">
    <property type="entry name" value="UCR_UQCRX_QCR9"/>
    <property type="match status" value="1"/>
</dbReference>
<evidence type="ECO:0000256" key="8">
    <source>
        <dbReference type="ARBA" id="ARBA00022989"/>
    </source>
</evidence>
<evidence type="ECO:0000313" key="14">
    <source>
        <dbReference type="EnsemblPlants" id="KQK91255"/>
    </source>
</evidence>
<proteinExistence type="inferred from homology"/>
<accession>K4AG63</accession>
<evidence type="ECO:0000256" key="9">
    <source>
        <dbReference type="ARBA" id="ARBA00023128"/>
    </source>
</evidence>
<dbReference type="EMBL" id="AGNK02006021">
    <property type="status" value="NOT_ANNOTATED_CDS"/>
    <property type="molecule type" value="Genomic_DNA"/>
</dbReference>
<evidence type="ECO:0000256" key="11">
    <source>
        <dbReference type="ARBA" id="ARBA00044247"/>
    </source>
</evidence>
<evidence type="ECO:0000256" key="1">
    <source>
        <dbReference type="ARBA" id="ARBA00004434"/>
    </source>
</evidence>
<dbReference type="Gene3D" id="1.20.5.260">
    <property type="entry name" value="Cytochrome b-c1 complex subunit 9"/>
    <property type="match status" value="1"/>
</dbReference>
<dbReference type="AlphaFoldDB" id="K4AG63"/>
<dbReference type="GO" id="GO:0005743">
    <property type="term" value="C:mitochondrial inner membrane"/>
    <property type="evidence" value="ECO:0007669"/>
    <property type="project" value="UniProtKB-SubCell"/>
</dbReference>
<evidence type="ECO:0000256" key="13">
    <source>
        <dbReference type="SAM" id="MobiDB-lite"/>
    </source>
</evidence>
<organism evidence="14 15">
    <name type="scientific">Setaria italica</name>
    <name type="common">Foxtail millet</name>
    <name type="synonym">Panicum italicum</name>
    <dbReference type="NCBI Taxonomy" id="4555"/>
    <lineage>
        <taxon>Eukaryota</taxon>
        <taxon>Viridiplantae</taxon>
        <taxon>Streptophyta</taxon>
        <taxon>Embryophyta</taxon>
        <taxon>Tracheophyta</taxon>
        <taxon>Spermatophyta</taxon>
        <taxon>Magnoliopsida</taxon>
        <taxon>Liliopsida</taxon>
        <taxon>Poales</taxon>
        <taxon>Poaceae</taxon>
        <taxon>PACMAD clade</taxon>
        <taxon>Panicoideae</taxon>
        <taxon>Panicodae</taxon>
        <taxon>Paniceae</taxon>
        <taxon>Cenchrinae</taxon>
        <taxon>Setaria</taxon>
    </lineage>
</organism>
<dbReference type="HOGENOM" id="CLU_1689763_0_0_1"/>
<keyword evidence="3" id="KW-0813">Transport</keyword>
<keyword evidence="8" id="KW-1133">Transmembrane helix</keyword>
<evidence type="ECO:0000256" key="10">
    <source>
        <dbReference type="ARBA" id="ARBA00023136"/>
    </source>
</evidence>
<keyword evidence="15" id="KW-1185">Reference proteome</keyword>
<keyword evidence="4" id="KW-0679">Respiratory chain</keyword>
<dbReference type="InterPro" id="IPR036656">
    <property type="entry name" value="QCR9_sf"/>
</dbReference>
<evidence type="ECO:0000313" key="15">
    <source>
        <dbReference type="Proteomes" id="UP000004995"/>
    </source>
</evidence>
<reference evidence="14" key="2">
    <citation type="submission" date="2018-08" db="UniProtKB">
        <authorList>
            <consortium name="EnsemblPlants"/>
        </authorList>
    </citation>
    <scope>IDENTIFICATION</scope>
    <source>
        <strain evidence="14">Yugu1</strain>
    </source>
</reference>
<sequence length="156" mass="17087">MDFTEVDISPSSSLPPWPLKDTTQTAAMTATTRTLDAPMTAPFMVASSAAPYDLYMLRRVTAPPPPPFLRLSRSDPPPPQRPLPLAHAAAAAAMGLFDALYRVVMRRNAVYVTFVVAGAFAGERAVDYGVHKLWEMNNVGKRYEDIPVLGQRPAEE</sequence>
<dbReference type="Proteomes" id="UP000004995">
    <property type="component" value="Unassembled WGS sequence"/>
</dbReference>
<dbReference type="GO" id="GO:0006122">
    <property type="term" value="P:mitochondrial electron transport, ubiquinol to cytochrome c"/>
    <property type="evidence" value="ECO:0000318"/>
    <property type="project" value="GO_Central"/>
</dbReference>
<dbReference type="FunFam" id="1.20.5.260:FF:000002">
    <property type="entry name" value="cytochrome b-c1 complex subunit 9"/>
    <property type="match status" value="1"/>
</dbReference>
<protein>
    <recommendedName>
        <fullName evidence="11">Complex III subunit 9</fullName>
    </recommendedName>
    <alternativeName>
        <fullName evidence="12">Complex III subunit X</fullName>
    </alternativeName>
</protein>
<evidence type="ECO:0000256" key="2">
    <source>
        <dbReference type="ARBA" id="ARBA00007856"/>
    </source>
</evidence>
<dbReference type="GO" id="GO:0045275">
    <property type="term" value="C:respiratory chain complex III"/>
    <property type="evidence" value="ECO:0000318"/>
    <property type="project" value="GO_Central"/>
</dbReference>
<evidence type="ECO:0000256" key="3">
    <source>
        <dbReference type="ARBA" id="ARBA00022448"/>
    </source>
</evidence>
<dbReference type="InParanoid" id="K4AG63"/>
<evidence type="ECO:0000256" key="12">
    <source>
        <dbReference type="ARBA" id="ARBA00076299"/>
    </source>
</evidence>
<comment type="subcellular location">
    <subcellularLocation>
        <location evidence="1">Mitochondrion inner membrane</location>
        <topology evidence="1">Single-pass membrane protein</topology>
    </subcellularLocation>
</comment>
<dbReference type="InterPro" id="IPR008027">
    <property type="entry name" value="QCR9"/>
</dbReference>
<keyword evidence="6" id="KW-0999">Mitochondrion inner membrane</keyword>
<dbReference type="EnsemblPlants" id="KQK91255">
    <property type="protein sequence ID" value="KQK91255"/>
    <property type="gene ID" value="SETIT_037870mg"/>
</dbReference>
<dbReference type="SUPFAM" id="SSF81514">
    <property type="entry name" value="Subunit X (non-heme 7 kDa protein) of cytochrome bc1 complex (Ubiquinol-cytochrome c reductase)"/>
    <property type="match status" value="1"/>
</dbReference>
<dbReference type="PANTHER" id="PTHR12980">
    <property type="entry name" value="UBIQUINOL-CYTOCHROME C REDUCTASE COMPLEX, SUBUNIT X"/>
    <property type="match status" value="1"/>
</dbReference>
<dbReference type="Gramene" id="KQK91255">
    <property type="protein sequence ID" value="KQK91255"/>
    <property type="gene ID" value="SETIT_037870mg"/>
</dbReference>